<comment type="caution">
    <text evidence="2">The sequence shown here is derived from an EMBL/GenBank/DDBJ whole genome shotgun (WGS) entry which is preliminary data.</text>
</comment>
<evidence type="ECO:0000256" key="1">
    <source>
        <dbReference type="SAM" id="MobiDB-lite"/>
    </source>
</evidence>
<accession>A0A2P5BAE7</accession>
<feature type="compositionally biased region" description="Gly residues" evidence="1">
    <location>
        <begin position="143"/>
        <end position="161"/>
    </location>
</feature>
<dbReference type="Proteomes" id="UP000237000">
    <property type="component" value="Unassembled WGS sequence"/>
</dbReference>
<dbReference type="OrthoDB" id="1912561at2759"/>
<dbReference type="InParanoid" id="A0A2P5BAE7"/>
<dbReference type="PANTHER" id="PTHR47481">
    <property type="match status" value="1"/>
</dbReference>
<dbReference type="PANTHER" id="PTHR47481:SF22">
    <property type="entry name" value="RETROTRANSPOSON GAG DOMAIN-CONTAINING PROTEIN"/>
    <property type="match status" value="1"/>
</dbReference>
<evidence type="ECO:0008006" key="4">
    <source>
        <dbReference type="Google" id="ProtNLM"/>
    </source>
</evidence>
<feature type="region of interest" description="Disordered" evidence="1">
    <location>
        <begin position="136"/>
        <end position="167"/>
    </location>
</feature>
<gene>
    <name evidence="2" type="ORF">TorRG33x02_328130</name>
</gene>
<protein>
    <recommendedName>
        <fullName evidence="4">Zinc finger, CCHC-type</fullName>
    </recommendedName>
</protein>
<evidence type="ECO:0000313" key="2">
    <source>
        <dbReference type="EMBL" id="PON45747.1"/>
    </source>
</evidence>
<sequence length="179" mass="19436">MKSGQLLKIFTTQSKARTLQLCYQLQSIKKGSLSIHDYILKTKSVADILSAAGQLISDENLILYILGGLSQDYDSVVVNSASRCDELSLQEVQFMLQSQEMRLEQLNSTISLDLTNPVANLAIHSQRNARSGFSPYYGQGQSTQGGRGNFNPSGGRGGRGGTSRPTCQLCGRQGHIAVH</sequence>
<name>A0A2P5BAE7_TREOI</name>
<evidence type="ECO:0000313" key="3">
    <source>
        <dbReference type="Proteomes" id="UP000237000"/>
    </source>
</evidence>
<reference evidence="3" key="1">
    <citation type="submission" date="2016-06" db="EMBL/GenBank/DDBJ databases">
        <title>Parallel loss of symbiosis genes in relatives of nitrogen-fixing non-legume Parasponia.</title>
        <authorList>
            <person name="Van Velzen R."/>
            <person name="Holmer R."/>
            <person name="Bu F."/>
            <person name="Rutten L."/>
            <person name="Van Zeijl A."/>
            <person name="Liu W."/>
            <person name="Santuari L."/>
            <person name="Cao Q."/>
            <person name="Sharma T."/>
            <person name="Shen D."/>
            <person name="Roswanjaya Y."/>
            <person name="Wardhani T."/>
            <person name="Kalhor M.S."/>
            <person name="Jansen J."/>
            <person name="Van den Hoogen J."/>
            <person name="Gungor B."/>
            <person name="Hartog M."/>
            <person name="Hontelez J."/>
            <person name="Verver J."/>
            <person name="Yang W.-C."/>
            <person name="Schijlen E."/>
            <person name="Repin R."/>
            <person name="Schilthuizen M."/>
            <person name="Schranz E."/>
            <person name="Heidstra R."/>
            <person name="Miyata K."/>
            <person name="Fedorova E."/>
            <person name="Kohlen W."/>
            <person name="Bisseling T."/>
            <person name="Smit S."/>
            <person name="Geurts R."/>
        </authorList>
    </citation>
    <scope>NUCLEOTIDE SEQUENCE [LARGE SCALE GENOMIC DNA]</scope>
    <source>
        <strain evidence="3">cv. RG33-2</strain>
    </source>
</reference>
<dbReference type="AlphaFoldDB" id="A0A2P5BAE7"/>
<keyword evidence="3" id="KW-1185">Reference proteome</keyword>
<dbReference type="Pfam" id="PF14223">
    <property type="entry name" value="Retrotran_gag_2"/>
    <property type="match status" value="1"/>
</dbReference>
<organism evidence="2 3">
    <name type="scientific">Trema orientale</name>
    <name type="common">Charcoal tree</name>
    <name type="synonym">Celtis orientalis</name>
    <dbReference type="NCBI Taxonomy" id="63057"/>
    <lineage>
        <taxon>Eukaryota</taxon>
        <taxon>Viridiplantae</taxon>
        <taxon>Streptophyta</taxon>
        <taxon>Embryophyta</taxon>
        <taxon>Tracheophyta</taxon>
        <taxon>Spermatophyta</taxon>
        <taxon>Magnoliopsida</taxon>
        <taxon>eudicotyledons</taxon>
        <taxon>Gunneridae</taxon>
        <taxon>Pentapetalae</taxon>
        <taxon>rosids</taxon>
        <taxon>fabids</taxon>
        <taxon>Rosales</taxon>
        <taxon>Cannabaceae</taxon>
        <taxon>Trema</taxon>
    </lineage>
</organism>
<dbReference type="EMBL" id="JXTC01000567">
    <property type="protein sequence ID" value="PON45747.1"/>
    <property type="molecule type" value="Genomic_DNA"/>
</dbReference>
<proteinExistence type="predicted"/>